<reference evidence="1 2" key="1">
    <citation type="journal article" date="2017" name="BMC Biol.">
        <title>Genomic innovations, transcriptional plasticity and gene loss underlying the evolution and divergence of two highly polyphagous and invasive Helicoverpa pest species.</title>
        <authorList>
            <person name="Pearce S.L."/>
            <person name="Clarke D.F."/>
            <person name="East P.D."/>
            <person name="Elfekih S."/>
            <person name="Gordon K.H."/>
            <person name="Jermiin L.S."/>
            <person name="McGaughran A."/>
            <person name="Oakeshott J.G."/>
            <person name="Papanikolaou A."/>
            <person name="Perera O.P."/>
            <person name="Rane R.V."/>
            <person name="Richards S."/>
            <person name="Tay W.T."/>
            <person name="Walsh T.K."/>
            <person name="Anderson A."/>
            <person name="Anderson C.J."/>
            <person name="Asgari S."/>
            <person name="Board P.G."/>
            <person name="Bretschneider A."/>
            <person name="Campbell P.M."/>
            <person name="Chertemps T."/>
            <person name="Christeller J.T."/>
            <person name="Coppin C.W."/>
            <person name="Downes S.J."/>
            <person name="Duan G."/>
            <person name="Farnsworth C.A."/>
            <person name="Good R.T."/>
            <person name="Han L.B."/>
            <person name="Han Y.C."/>
            <person name="Hatje K."/>
            <person name="Horne I."/>
            <person name="Huang Y.P."/>
            <person name="Hughes D.S."/>
            <person name="Jacquin-Joly E."/>
            <person name="James W."/>
            <person name="Jhangiani S."/>
            <person name="Kollmar M."/>
            <person name="Kuwar S.S."/>
            <person name="Li S."/>
            <person name="Liu N.Y."/>
            <person name="Maibeche M.T."/>
            <person name="Miller J.R."/>
            <person name="Montagne N."/>
            <person name="Perry T."/>
            <person name="Qu J."/>
            <person name="Song S.V."/>
            <person name="Sutton G.G."/>
            <person name="Vogel H."/>
            <person name="Walenz B.P."/>
            <person name="Xu W."/>
            <person name="Zhang H.J."/>
            <person name="Zou Z."/>
            <person name="Batterham P."/>
            <person name="Edwards O.R."/>
            <person name="Feyereisen R."/>
            <person name="Gibbs R.A."/>
            <person name="Heckel D.G."/>
            <person name="McGrath A."/>
            <person name="Robin C."/>
            <person name="Scherer S.E."/>
            <person name="Worley K.C."/>
            <person name="Wu Y.D."/>
        </authorList>
    </citation>
    <scope>NUCLEOTIDE SEQUENCE [LARGE SCALE GENOMIC DNA]</scope>
    <source>
        <strain evidence="1">Harm_GR_Male_#8</strain>
        <tissue evidence="1">Whole organism</tissue>
    </source>
</reference>
<keyword evidence="2" id="KW-1185">Reference proteome</keyword>
<dbReference type="EMBL" id="KZ149916">
    <property type="protein sequence ID" value="PZC77941.1"/>
    <property type="molecule type" value="Genomic_DNA"/>
</dbReference>
<protein>
    <submittedName>
        <fullName evidence="1">Uncharacterized protein</fullName>
    </submittedName>
</protein>
<evidence type="ECO:0000313" key="2">
    <source>
        <dbReference type="Proteomes" id="UP000249218"/>
    </source>
</evidence>
<evidence type="ECO:0000313" key="1">
    <source>
        <dbReference type="EMBL" id="PZC77941.1"/>
    </source>
</evidence>
<sequence>MLVVAYLTAYETLKTVNIAPSNFEIISARSSYHPGITNGVEAQRPVEVAAQDSQGMCEFRIYPNNKVRPQPGLPRVALRITITLRLMRVATDMFSKTRLHNDKLINVFLKTNQYTY</sequence>
<accession>A0A2W1BUB2</accession>
<proteinExistence type="predicted"/>
<gene>
    <name evidence="1" type="primary">HaOG202748</name>
    <name evidence="1" type="ORF">B5X24_HaOG202748</name>
</gene>
<name>A0A2W1BUB2_HELAM</name>
<dbReference type="Proteomes" id="UP000249218">
    <property type="component" value="Unassembled WGS sequence"/>
</dbReference>
<organism evidence="1 2">
    <name type="scientific">Helicoverpa armigera</name>
    <name type="common">Cotton bollworm</name>
    <name type="synonym">Heliothis armigera</name>
    <dbReference type="NCBI Taxonomy" id="29058"/>
    <lineage>
        <taxon>Eukaryota</taxon>
        <taxon>Metazoa</taxon>
        <taxon>Ecdysozoa</taxon>
        <taxon>Arthropoda</taxon>
        <taxon>Hexapoda</taxon>
        <taxon>Insecta</taxon>
        <taxon>Pterygota</taxon>
        <taxon>Neoptera</taxon>
        <taxon>Endopterygota</taxon>
        <taxon>Lepidoptera</taxon>
        <taxon>Glossata</taxon>
        <taxon>Ditrysia</taxon>
        <taxon>Noctuoidea</taxon>
        <taxon>Noctuidae</taxon>
        <taxon>Heliothinae</taxon>
        <taxon>Helicoverpa</taxon>
    </lineage>
</organism>
<dbReference type="AlphaFoldDB" id="A0A2W1BUB2"/>